<feature type="transmembrane region" description="Helical" evidence="1">
    <location>
        <begin position="113"/>
        <end position="131"/>
    </location>
</feature>
<feature type="transmembrane region" description="Helical" evidence="1">
    <location>
        <begin position="84"/>
        <end position="106"/>
    </location>
</feature>
<evidence type="ECO:0000313" key="4">
    <source>
        <dbReference type="Proteomes" id="UP001223646"/>
    </source>
</evidence>
<evidence type="ECO:0000256" key="1">
    <source>
        <dbReference type="SAM" id="Phobius"/>
    </source>
</evidence>
<keyword evidence="1" id="KW-0812">Transmembrane</keyword>
<dbReference type="InterPro" id="IPR000045">
    <property type="entry name" value="Prepilin_IV_endopep_pep"/>
</dbReference>
<dbReference type="GO" id="GO:0004190">
    <property type="term" value="F:aspartic-type endopeptidase activity"/>
    <property type="evidence" value="ECO:0007669"/>
    <property type="project" value="UniProtKB-EC"/>
</dbReference>
<protein>
    <submittedName>
        <fullName evidence="3">Prepilin peptidase</fullName>
        <ecNumber evidence="3">3.4.23.43</ecNumber>
    </submittedName>
</protein>
<gene>
    <name evidence="3" type="ORF">QP460_011355</name>
</gene>
<feature type="transmembrane region" description="Helical" evidence="1">
    <location>
        <begin position="137"/>
        <end position="159"/>
    </location>
</feature>
<reference evidence="3" key="2">
    <citation type="submission" date="2024-05" db="EMBL/GenBank/DDBJ databases">
        <authorList>
            <person name="Wolfe A."/>
        </authorList>
    </citation>
    <scope>NUCLEOTIDE SEQUENCE</scope>
    <source>
        <strain evidence="3">UMB1064</strain>
    </source>
</reference>
<dbReference type="AlphaFoldDB" id="A0AAW9SM04"/>
<dbReference type="EMBL" id="JASOOY020000035">
    <property type="protein sequence ID" value="MEO3718172.1"/>
    <property type="molecule type" value="Genomic_DNA"/>
</dbReference>
<organism evidence="3 4">
    <name type="scientific">Corynebacterium amycolatum</name>
    <dbReference type="NCBI Taxonomy" id="43765"/>
    <lineage>
        <taxon>Bacteria</taxon>
        <taxon>Bacillati</taxon>
        <taxon>Actinomycetota</taxon>
        <taxon>Actinomycetes</taxon>
        <taxon>Mycobacteriales</taxon>
        <taxon>Corynebacteriaceae</taxon>
        <taxon>Corynebacterium</taxon>
    </lineage>
</organism>
<dbReference type="Gene3D" id="1.20.120.1220">
    <property type="match status" value="1"/>
</dbReference>
<reference evidence="3" key="1">
    <citation type="submission" date="2023-05" db="EMBL/GenBank/DDBJ databases">
        <authorList>
            <person name="Du J."/>
        </authorList>
    </citation>
    <scope>NUCLEOTIDE SEQUENCE</scope>
    <source>
        <strain evidence="3">UMB1064</strain>
    </source>
</reference>
<proteinExistence type="predicted"/>
<feature type="domain" description="Prepilin type IV endopeptidase peptidase" evidence="2">
    <location>
        <begin position="34"/>
        <end position="148"/>
    </location>
</feature>
<keyword evidence="1" id="KW-1133">Transmembrane helix</keyword>
<comment type="caution">
    <text evidence="3">The sequence shown here is derived from an EMBL/GenBank/DDBJ whole genome shotgun (WGS) entry which is preliminary data.</text>
</comment>
<evidence type="ECO:0000313" key="3">
    <source>
        <dbReference type="EMBL" id="MEO3718172.1"/>
    </source>
</evidence>
<dbReference type="EC" id="3.4.23.43" evidence="3"/>
<sequence length="203" mass="21114">MGWGITEIGLSPIGQHRIDPVYLDRVFYFLVVMLVLGWGGIGCWLDVTRRRLPNWWLVLGAVGLIATTGMVLQQKSTLADNLASAVAAIGTGIGLWFGLYVAVFIFNPRSMGAGDVKLAAILGGGVGLVSGEPVATAIWIAVAILLAAGLTLLMAGVTAGKRGWGDRRKAKTAPVPASVPHGPAMLAATAIVWGISGGYLQVP</sequence>
<feature type="transmembrane region" description="Helical" evidence="1">
    <location>
        <begin position="54"/>
        <end position="72"/>
    </location>
</feature>
<evidence type="ECO:0000259" key="2">
    <source>
        <dbReference type="Pfam" id="PF01478"/>
    </source>
</evidence>
<feature type="transmembrane region" description="Helical" evidence="1">
    <location>
        <begin position="26"/>
        <end position="47"/>
    </location>
</feature>
<keyword evidence="3" id="KW-0378">Hydrolase</keyword>
<dbReference type="RefSeq" id="WP_049190770.1">
    <property type="nucleotide sequence ID" value="NZ_JAFJME010000006.1"/>
</dbReference>
<dbReference type="GO" id="GO:0016020">
    <property type="term" value="C:membrane"/>
    <property type="evidence" value="ECO:0007669"/>
    <property type="project" value="InterPro"/>
</dbReference>
<dbReference type="Pfam" id="PF01478">
    <property type="entry name" value="Peptidase_A24"/>
    <property type="match status" value="1"/>
</dbReference>
<accession>A0AAW9SM04</accession>
<name>A0AAW9SM04_CORAY</name>
<dbReference type="Proteomes" id="UP001223646">
    <property type="component" value="Unassembled WGS sequence"/>
</dbReference>
<keyword evidence="1" id="KW-0472">Membrane</keyword>